<dbReference type="SUPFAM" id="SSF52499">
    <property type="entry name" value="Isochorismatase-like hydrolases"/>
    <property type="match status" value="1"/>
</dbReference>
<dbReference type="Pfam" id="PF00857">
    <property type="entry name" value="Isochorismatase"/>
    <property type="match status" value="1"/>
</dbReference>
<dbReference type="CDD" id="cd01014">
    <property type="entry name" value="nicotinamidase_related"/>
    <property type="match status" value="1"/>
</dbReference>
<dbReference type="InterPro" id="IPR050272">
    <property type="entry name" value="Isochorismatase-like_hydrls"/>
</dbReference>
<protein>
    <submittedName>
        <fullName evidence="3">Streptothricin hydrolase</fullName>
        <ecNumber evidence="3">3.5.2.19</ecNumber>
    </submittedName>
</protein>
<dbReference type="KEGG" id="plon:Pla110_27090"/>
<keyword evidence="1 3" id="KW-0378">Hydrolase</keyword>
<dbReference type="EC" id="3.5.2.19" evidence="3"/>
<dbReference type="PANTHER" id="PTHR43540">
    <property type="entry name" value="PEROXYUREIDOACRYLATE/UREIDOACRYLATE AMIDOHYDROLASE-RELATED"/>
    <property type="match status" value="1"/>
</dbReference>
<dbReference type="OrthoDB" id="257098at2"/>
<name>A0A518CP23_9PLAN</name>
<sequence length="196" mass="20658">MPTIREIAGLSETPAKLSESALIMIDCQNTYREGVMQLEGVEEALQNAKQLLERARKANIPIIHIQHDAGVGSPYDVTAENGQIADVVAPTGAEPVIVKNYPNSFSSTNLNEQLQATGCKNLILAGFMSHMCVSSTARGGFDQGYAVSVVENTTATRALPDGHGGTIPAAEVQRSSLRGLADLVAVIVDDASAIPD</sequence>
<dbReference type="EMBL" id="CP036281">
    <property type="protein sequence ID" value="QDU80972.1"/>
    <property type="molecule type" value="Genomic_DNA"/>
</dbReference>
<proteinExistence type="predicted"/>
<feature type="domain" description="Isochorismatase-like" evidence="2">
    <location>
        <begin position="20"/>
        <end position="159"/>
    </location>
</feature>
<dbReference type="GO" id="GO:0016787">
    <property type="term" value="F:hydrolase activity"/>
    <property type="evidence" value="ECO:0007669"/>
    <property type="project" value="UniProtKB-KW"/>
</dbReference>
<evidence type="ECO:0000313" key="4">
    <source>
        <dbReference type="Proteomes" id="UP000317178"/>
    </source>
</evidence>
<organism evidence="3 4">
    <name type="scientific">Polystyrenella longa</name>
    <dbReference type="NCBI Taxonomy" id="2528007"/>
    <lineage>
        <taxon>Bacteria</taxon>
        <taxon>Pseudomonadati</taxon>
        <taxon>Planctomycetota</taxon>
        <taxon>Planctomycetia</taxon>
        <taxon>Planctomycetales</taxon>
        <taxon>Planctomycetaceae</taxon>
        <taxon>Polystyrenella</taxon>
    </lineage>
</organism>
<dbReference type="Gene3D" id="3.40.50.850">
    <property type="entry name" value="Isochorismatase-like"/>
    <property type="match status" value="1"/>
</dbReference>
<dbReference type="RefSeq" id="WP_144996200.1">
    <property type="nucleotide sequence ID" value="NZ_CP036281.1"/>
</dbReference>
<evidence type="ECO:0000256" key="1">
    <source>
        <dbReference type="ARBA" id="ARBA00022801"/>
    </source>
</evidence>
<gene>
    <name evidence="3" type="primary">sttH</name>
    <name evidence="3" type="ORF">Pla110_27090</name>
</gene>
<reference evidence="3 4" key="1">
    <citation type="submission" date="2019-02" db="EMBL/GenBank/DDBJ databases">
        <title>Deep-cultivation of Planctomycetes and their phenomic and genomic characterization uncovers novel biology.</title>
        <authorList>
            <person name="Wiegand S."/>
            <person name="Jogler M."/>
            <person name="Boedeker C."/>
            <person name="Pinto D."/>
            <person name="Vollmers J."/>
            <person name="Rivas-Marin E."/>
            <person name="Kohn T."/>
            <person name="Peeters S.H."/>
            <person name="Heuer A."/>
            <person name="Rast P."/>
            <person name="Oberbeckmann S."/>
            <person name="Bunk B."/>
            <person name="Jeske O."/>
            <person name="Meyerdierks A."/>
            <person name="Storesund J.E."/>
            <person name="Kallscheuer N."/>
            <person name="Luecker S."/>
            <person name="Lage O.M."/>
            <person name="Pohl T."/>
            <person name="Merkel B.J."/>
            <person name="Hornburger P."/>
            <person name="Mueller R.-W."/>
            <person name="Bruemmer F."/>
            <person name="Labrenz M."/>
            <person name="Spormann A.M."/>
            <person name="Op den Camp H."/>
            <person name="Overmann J."/>
            <person name="Amann R."/>
            <person name="Jetten M.S.M."/>
            <person name="Mascher T."/>
            <person name="Medema M.H."/>
            <person name="Devos D.P."/>
            <person name="Kaster A.-K."/>
            <person name="Ovreas L."/>
            <person name="Rohde M."/>
            <person name="Galperin M.Y."/>
            <person name="Jogler C."/>
        </authorList>
    </citation>
    <scope>NUCLEOTIDE SEQUENCE [LARGE SCALE GENOMIC DNA]</scope>
    <source>
        <strain evidence="3 4">Pla110</strain>
    </source>
</reference>
<dbReference type="AlphaFoldDB" id="A0A518CP23"/>
<keyword evidence="4" id="KW-1185">Reference proteome</keyword>
<dbReference type="InterPro" id="IPR000868">
    <property type="entry name" value="Isochorismatase-like_dom"/>
</dbReference>
<dbReference type="Proteomes" id="UP000317178">
    <property type="component" value="Chromosome"/>
</dbReference>
<dbReference type="InterPro" id="IPR036380">
    <property type="entry name" value="Isochorismatase-like_sf"/>
</dbReference>
<evidence type="ECO:0000313" key="3">
    <source>
        <dbReference type="EMBL" id="QDU80972.1"/>
    </source>
</evidence>
<accession>A0A518CP23</accession>
<evidence type="ECO:0000259" key="2">
    <source>
        <dbReference type="Pfam" id="PF00857"/>
    </source>
</evidence>
<dbReference type="PANTHER" id="PTHR43540:SF15">
    <property type="entry name" value="BLR5631 PROTEIN"/>
    <property type="match status" value="1"/>
</dbReference>